<keyword evidence="4" id="KW-1185">Reference proteome</keyword>
<dbReference type="RefSeq" id="WP_099151469.1">
    <property type="nucleotide sequence ID" value="NZ_PDUD01000023.1"/>
</dbReference>
<dbReference type="SUPFAM" id="SSF69318">
    <property type="entry name" value="Integrin alpha N-terminal domain"/>
    <property type="match status" value="2"/>
</dbReference>
<evidence type="ECO:0000313" key="4">
    <source>
        <dbReference type="Proteomes" id="UP000223913"/>
    </source>
</evidence>
<feature type="signal peptide" evidence="2">
    <location>
        <begin position="1"/>
        <end position="18"/>
    </location>
</feature>
<dbReference type="PANTHER" id="PTHR46580">
    <property type="entry name" value="SENSOR KINASE-RELATED"/>
    <property type="match status" value="1"/>
</dbReference>
<name>A0A2D0N8T6_FLAN2</name>
<organism evidence="3 4">
    <name type="scientific">Flavilitoribacter nigricans (strain ATCC 23147 / DSM 23189 / NBRC 102662 / NCIMB 1420 / SS-2)</name>
    <name type="common">Lewinella nigricans</name>
    <dbReference type="NCBI Taxonomy" id="1122177"/>
    <lineage>
        <taxon>Bacteria</taxon>
        <taxon>Pseudomonadati</taxon>
        <taxon>Bacteroidota</taxon>
        <taxon>Saprospiria</taxon>
        <taxon>Saprospirales</taxon>
        <taxon>Lewinellaceae</taxon>
        <taxon>Flavilitoribacter</taxon>
    </lineage>
</organism>
<feature type="chain" id="PRO_5013175101" description="VCBS repeat-containing protein" evidence="2">
    <location>
        <begin position="19"/>
        <end position="776"/>
    </location>
</feature>
<dbReference type="Gene3D" id="2.40.128.340">
    <property type="match status" value="1"/>
</dbReference>
<keyword evidence="1 2" id="KW-0732">Signal</keyword>
<evidence type="ECO:0000313" key="3">
    <source>
        <dbReference type="EMBL" id="PHN04924.1"/>
    </source>
</evidence>
<protein>
    <recommendedName>
        <fullName evidence="5">VCBS repeat-containing protein</fullName>
    </recommendedName>
</protein>
<gene>
    <name evidence="3" type="ORF">CRP01_17995</name>
</gene>
<dbReference type="InterPro" id="IPR028994">
    <property type="entry name" value="Integrin_alpha_N"/>
</dbReference>
<dbReference type="Pfam" id="PF13517">
    <property type="entry name" value="FG-GAP_3"/>
    <property type="match status" value="2"/>
</dbReference>
<dbReference type="Proteomes" id="UP000223913">
    <property type="component" value="Unassembled WGS sequence"/>
</dbReference>
<reference evidence="3 4" key="1">
    <citation type="submission" date="2017-10" db="EMBL/GenBank/DDBJ databases">
        <title>The draft genome sequence of Lewinella nigricans NBRC 102662.</title>
        <authorList>
            <person name="Wang K."/>
        </authorList>
    </citation>
    <scope>NUCLEOTIDE SEQUENCE [LARGE SCALE GENOMIC DNA]</scope>
    <source>
        <strain evidence="3 4">NBRC 102662</strain>
    </source>
</reference>
<sequence>MRITLSLLLLLSSVFVFSQSAIVNDWQYIQIDNRKGKWGDEGQPNWLRYFGLDMGDVNSDGYRDVLSGKYLYLNPAGDMTGRWERVELPQNVDGIFIVDVDQDPYADLIAQALPDIWWFEAMDATGKSWRGRKIGEIPATSHTNSQGFEKGQLIAGGKEELVMAGNGNIYLIEIPGFPETGTWPIRLIGENTSDEGIGLGDIDGDGDLDIAAGRRPEGGDEPLLVVWFENNGDTTAAWPATEIGTSNHPVDRVEVGDLNGDGKADIIVSEERWPGLEPDANLFWFQQPADAKAGKWPRQHIVTQYSMNNLDLADIDQDNDLDLITNEHKGPRLETQIWQNDGKGNFTKKIIDSGKENHLGTQLADLDNDGDLDLVGAAWDNYAQMHLWRNDFTDQRFQWRHLSTTTGDLPMTNGGDQQTASLVVDVNQDGANDIFITDRTVSPSVIGLIYTKDGWERHIIDDSPLRIEAGSAAHDIDGDGDMDIVFGGEGRSNQIWWWENPYPDLQPDKPWKRYLIKDSGYNKHHDQAFIDFDGDGQMEFVFWNQQAKGIYYAEIPRNPKKAEEWDYLPIYTYTDEGEMEPRSSYPGWRRTHEHEGLYAMDMNGDGVDDIVGGGRWFEFRDENFLIHIIDAGYTFTRSVAGQLIEGERPEVVMVVGDGVGPLVMYHWDNGFWKSTILLENVDNGHTLDIVDFNGDGHLDIFNAEMGLNGGNPKAEIRILLGDGKGNFSKHVVARGFGVHEGRLIDLDGDGDLDVLGKPYTWEAPRLDIWINEGSNK</sequence>
<dbReference type="InterPro" id="IPR013517">
    <property type="entry name" value="FG-GAP"/>
</dbReference>
<proteinExistence type="predicted"/>
<dbReference type="AlphaFoldDB" id="A0A2D0N8T6"/>
<dbReference type="Gene3D" id="2.130.10.130">
    <property type="entry name" value="Integrin alpha, N-terminal"/>
    <property type="match status" value="1"/>
</dbReference>
<evidence type="ECO:0000256" key="2">
    <source>
        <dbReference type="SAM" id="SignalP"/>
    </source>
</evidence>
<dbReference type="EMBL" id="PDUD01000023">
    <property type="protein sequence ID" value="PHN04924.1"/>
    <property type="molecule type" value="Genomic_DNA"/>
</dbReference>
<dbReference type="OrthoDB" id="9816120at2"/>
<comment type="caution">
    <text evidence="3">The sequence shown here is derived from an EMBL/GenBank/DDBJ whole genome shotgun (WGS) entry which is preliminary data.</text>
</comment>
<accession>A0A2D0N8T6</accession>
<dbReference type="PANTHER" id="PTHR46580:SF4">
    <property type="entry name" value="ATP_GTP-BINDING PROTEIN"/>
    <property type="match status" value="1"/>
</dbReference>
<evidence type="ECO:0008006" key="5">
    <source>
        <dbReference type="Google" id="ProtNLM"/>
    </source>
</evidence>
<evidence type="ECO:0000256" key="1">
    <source>
        <dbReference type="ARBA" id="ARBA00022729"/>
    </source>
</evidence>